<organism evidence="1 2">
    <name type="scientific">Comamonas aquatica DA1877</name>
    <dbReference type="NCBI Taxonomy" id="1457173"/>
    <lineage>
        <taxon>Bacteria</taxon>
        <taxon>Pseudomonadati</taxon>
        <taxon>Pseudomonadota</taxon>
        <taxon>Betaproteobacteria</taxon>
        <taxon>Burkholderiales</taxon>
        <taxon>Comamonadaceae</taxon>
        <taxon>Comamonas</taxon>
    </lineage>
</organism>
<gene>
    <name evidence="1" type="ORF">AX13_15870</name>
</gene>
<dbReference type="RefSeq" id="WP_043381916.1">
    <property type="nucleotide sequence ID" value="NZ_JBOK01000006.1"/>
</dbReference>
<name>A0A014MRL7_9BURK</name>
<dbReference type="Proteomes" id="UP000020766">
    <property type="component" value="Unassembled WGS sequence"/>
</dbReference>
<accession>A0A014MRL7</accession>
<proteinExistence type="predicted"/>
<reference evidence="1 2" key="1">
    <citation type="submission" date="2014-01" db="EMBL/GenBank/DDBJ databases">
        <title>Interspecies Systems Biology Uncovers Metabolites Affecting C. elegans Gene Expression and Life History Traits.</title>
        <authorList>
            <person name="Watson E."/>
            <person name="Macneil L.T."/>
            <person name="Ritter A.D."/>
            <person name="Yilmaz L.S."/>
            <person name="Rosebrock A.P."/>
            <person name="Caudy A.A."/>
            <person name="Walhout A.J."/>
        </authorList>
    </citation>
    <scope>NUCLEOTIDE SEQUENCE [LARGE SCALE GENOMIC DNA]</scope>
    <source>
        <strain evidence="1 2">DA1877</strain>
    </source>
</reference>
<protein>
    <submittedName>
        <fullName evidence="1">Uncharacterized protein</fullName>
    </submittedName>
</protein>
<comment type="caution">
    <text evidence="1">The sequence shown here is derived from an EMBL/GenBank/DDBJ whole genome shotgun (WGS) entry which is preliminary data.</text>
</comment>
<dbReference type="PATRIC" id="fig|1457173.3.peg.1438"/>
<dbReference type="STRING" id="225991.MA05_03455"/>
<evidence type="ECO:0000313" key="1">
    <source>
        <dbReference type="EMBL" id="EXU80739.1"/>
    </source>
</evidence>
<keyword evidence="2" id="KW-1185">Reference proteome</keyword>
<dbReference type="EMBL" id="JBOK01000006">
    <property type="protein sequence ID" value="EXU80739.1"/>
    <property type="molecule type" value="Genomic_DNA"/>
</dbReference>
<dbReference type="AlphaFoldDB" id="A0A014MRL7"/>
<evidence type="ECO:0000313" key="2">
    <source>
        <dbReference type="Proteomes" id="UP000020766"/>
    </source>
</evidence>
<sequence>MDFLTWIIVGSIGIYVLQGMEHRRRVRLLGAHLAPTQVEKLMGGLIEGYMRALDEKEPERRQQVWSILDNSEKTLADQLQRLADSFAQENAQDTRVSTLPLALPYFDRLMPAHTFDMREALQLHARAVRDACAPDGVDPDTRKRMAFTMTAELLLLQHTCHWFCKTRTIASMRLMARQKTTYEQVLQSVSRNTLAAYKKLVGTV</sequence>